<name>Q848E0_STRLI</name>
<gene>
    <name evidence="2" type="primary">SLP2.22</name>
</gene>
<reference evidence="2" key="1">
    <citation type="journal article" date="1993" name="Mol. Microbiol.">
        <title>The conjugative plasmid SLP2 of Streptomyces lividans is a 50 kb linear molecule.</title>
        <authorList>
            <person name="Chen C.W."/>
            <person name="Yu T.W."/>
            <person name="Lin Y.S."/>
            <person name="Kieser H.M."/>
            <person name="Hopwood D.A."/>
        </authorList>
    </citation>
    <scope>NUCLEOTIDE SEQUENCE</scope>
    <source>
        <strain evidence="2">1326</strain>
        <plasmid evidence="2">SLP2</plasmid>
    </source>
</reference>
<accession>Q848E0</accession>
<geneLocation type="plasmid" evidence="2">
    <name>SLP2</name>
</geneLocation>
<dbReference type="EMBL" id="AY225511">
    <property type="protein sequence ID" value="AAO61174.1"/>
    <property type="molecule type" value="Genomic_DNA"/>
</dbReference>
<dbReference type="AlphaFoldDB" id="Q848E0"/>
<evidence type="ECO:0000256" key="1">
    <source>
        <dbReference type="SAM" id="MobiDB-lite"/>
    </source>
</evidence>
<reference evidence="2" key="2">
    <citation type="journal article" date="2002" name="Mol. Microbiol.">
        <title>The terminal proteins of linear Streptomyces chromosomes and plasmids: a novel class of replication priming proteins.</title>
        <authorList>
            <person name="Yang C.C."/>
            <person name="Huang C.H."/>
            <person name="Li C.Y."/>
            <person name="Tsay Y.G."/>
            <person name="Lee S.C."/>
            <person name="Chen C.W."/>
        </authorList>
    </citation>
    <scope>NUCLEOTIDE SEQUENCE</scope>
    <source>
        <strain evidence="2">1326</strain>
        <plasmid evidence="2">SLP2</plasmid>
    </source>
</reference>
<feature type="compositionally biased region" description="Basic and acidic residues" evidence="1">
    <location>
        <begin position="192"/>
        <end position="207"/>
    </location>
</feature>
<evidence type="ECO:0000313" key="2">
    <source>
        <dbReference type="EMBL" id="AAO61174.1"/>
    </source>
</evidence>
<feature type="compositionally biased region" description="Low complexity" evidence="1">
    <location>
        <begin position="243"/>
        <end position="253"/>
    </location>
</feature>
<feature type="region of interest" description="Disordered" evidence="1">
    <location>
        <begin position="186"/>
        <end position="297"/>
    </location>
</feature>
<organism evidence="2">
    <name type="scientific">Streptomyces lividans 1326</name>
    <dbReference type="NCBI Taxonomy" id="1200984"/>
    <lineage>
        <taxon>Bacteria</taxon>
        <taxon>Bacillati</taxon>
        <taxon>Actinomycetota</taxon>
        <taxon>Actinomycetes</taxon>
        <taxon>Kitasatosporales</taxon>
        <taxon>Streptomycetaceae</taxon>
        <taxon>Streptomyces</taxon>
    </lineage>
</organism>
<feature type="compositionally biased region" description="Basic and acidic residues" evidence="1">
    <location>
        <begin position="271"/>
        <end position="289"/>
    </location>
</feature>
<protein>
    <submittedName>
        <fullName evidence="2">Uncharacterized protein</fullName>
    </submittedName>
</protein>
<proteinExistence type="predicted"/>
<sequence length="297" mass="32127">MYSLTPGYRVPALQRGLSPVEALLTKANAGVGGAILMSAVLTPPPIWTFGAVGAAAALLNVAPGPRSLARWAAVGYRRLRERTAPAAMAANAGATATWMLYPEHGTMQDAQTRAAWHEAVSRALAFAGDQARTPGIQIHVTHHTTVGEYTNHTQTISVHVPKGLVGQPARVVDTLAHELAGLGALTEMEPEPLARRDRARPGMDRSGRRPPRQHGPDHRLARRDRRRPDAQAAAGPRRRRAVAVRPVPAAAHGPVPPLREVAARSIRSVCHRQDQGRRARPRQQCDARRARPGRHAR</sequence>
<keyword evidence="2" id="KW-0614">Plasmid</keyword>
<reference evidence="2" key="3">
    <citation type="journal article" date="2003" name="Mol. Microbiol.">
        <title>Linear plasmid SLP2 of Streptomyces lividans is a composite replicon.</title>
        <authorList>
            <person name="Huang C."/>
            <person name="Chen C."/>
            <person name="Tsai H."/>
            <person name="Chen C."/>
            <person name="Lin Y."/>
            <person name="Chen C.W."/>
        </authorList>
    </citation>
    <scope>NUCLEOTIDE SEQUENCE</scope>
    <source>
        <strain evidence="2">1326</strain>
        <plasmid evidence="2">SLP2</plasmid>
    </source>
</reference>